<comment type="caution">
    <text evidence="2">The sequence shown here is derived from an EMBL/GenBank/DDBJ whole genome shotgun (WGS) entry which is preliminary data.</text>
</comment>
<evidence type="ECO:0000313" key="3">
    <source>
        <dbReference type="Proteomes" id="UP000234865"/>
    </source>
</evidence>
<reference evidence="3" key="1">
    <citation type="submission" date="2016-08" db="EMBL/GenBank/DDBJ databases">
        <title>Comparative genomics of Lactococcus lactis strain WFLU12 isolated from the gastrointestinal tract of wild olive flounder (Paralichythys olivaceus).</title>
        <authorList>
            <person name="Nguyen T.L."/>
            <person name="Kim D.-H."/>
        </authorList>
    </citation>
    <scope>NUCLEOTIDE SEQUENCE [LARGE SCALE GENOMIC DNA]</scope>
    <source>
        <strain evidence="3">WFLU12</strain>
    </source>
</reference>
<accession>A0A2N5WC87</accession>
<dbReference type="Pfam" id="PF20037">
    <property type="entry name" value="DUF6440"/>
    <property type="match status" value="1"/>
</dbReference>
<proteinExistence type="predicted"/>
<dbReference type="InterPro" id="IPR045515">
    <property type="entry name" value="DUF6440"/>
</dbReference>
<evidence type="ECO:0000259" key="1">
    <source>
        <dbReference type="Pfam" id="PF20037"/>
    </source>
</evidence>
<dbReference type="EMBL" id="PKRZ01000001">
    <property type="protein sequence ID" value="PLW59836.1"/>
    <property type="molecule type" value="Genomic_DNA"/>
</dbReference>
<sequence length="68" mass="7515">MITTKEIKSRFERTYGGAFQDIDIITDKVTGVQYIVATKGSEGGGMYPLIDKDGKPLLTDVENQTPFD</sequence>
<gene>
    <name evidence="2" type="ORF">CYU10_000740</name>
</gene>
<dbReference type="Proteomes" id="UP000234865">
    <property type="component" value="Unassembled WGS sequence"/>
</dbReference>
<organism evidence="2 3">
    <name type="scientific">Lactococcus lactis subsp. lactis</name>
    <name type="common">Streptococcus lactis</name>
    <dbReference type="NCBI Taxonomy" id="1360"/>
    <lineage>
        <taxon>Bacteria</taxon>
        <taxon>Bacillati</taxon>
        <taxon>Bacillota</taxon>
        <taxon>Bacilli</taxon>
        <taxon>Lactobacillales</taxon>
        <taxon>Streptococcaceae</taxon>
        <taxon>Lactococcus</taxon>
    </lineage>
</organism>
<feature type="domain" description="DUF6440" evidence="1">
    <location>
        <begin position="10"/>
        <end position="59"/>
    </location>
</feature>
<dbReference type="RefSeq" id="WP_029344469.1">
    <property type="nucleotide sequence ID" value="NZ_JNLP01000001.1"/>
</dbReference>
<dbReference type="AlphaFoldDB" id="A0A2N5WC87"/>
<protein>
    <recommendedName>
        <fullName evidence="1">DUF6440 domain-containing protein</fullName>
    </recommendedName>
</protein>
<name>A0A2N5WC87_LACLL</name>
<evidence type="ECO:0000313" key="2">
    <source>
        <dbReference type="EMBL" id="PLW59836.1"/>
    </source>
</evidence>